<protein>
    <recommendedName>
        <fullName evidence="3">CCHC-type domain-containing protein</fullName>
    </recommendedName>
</protein>
<comment type="caution">
    <text evidence="4">The sequence shown here is derived from an EMBL/GenBank/DDBJ whole genome shotgun (WGS) entry which is preliminary data.</text>
</comment>
<feature type="compositionally biased region" description="Basic residues" evidence="2">
    <location>
        <begin position="486"/>
        <end position="495"/>
    </location>
</feature>
<feature type="compositionally biased region" description="Pro residues" evidence="2">
    <location>
        <begin position="576"/>
        <end position="598"/>
    </location>
</feature>
<dbReference type="PROSITE" id="PS50158">
    <property type="entry name" value="ZF_CCHC"/>
    <property type="match status" value="1"/>
</dbReference>
<dbReference type="GO" id="GO:0008270">
    <property type="term" value="F:zinc ion binding"/>
    <property type="evidence" value="ECO:0007669"/>
    <property type="project" value="UniProtKB-KW"/>
</dbReference>
<feature type="region of interest" description="Disordered" evidence="2">
    <location>
        <begin position="132"/>
        <end position="219"/>
    </location>
</feature>
<feature type="compositionally biased region" description="Acidic residues" evidence="2">
    <location>
        <begin position="148"/>
        <end position="159"/>
    </location>
</feature>
<dbReference type="GO" id="GO:0003676">
    <property type="term" value="F:nucleic acid binding"/>
    <property type="evidence" value="ECO:0007669"/>
    <property type="project" value="InterPro"/>
</dbReference>
<reference evidence="4" key="1">
    <citation type="submission" date="2020-02" db="EMBL/GenBank/DDBJ databases">
        <authorList>
            <person name="Palmer J.M."/>
        </authorList>
    </citation>
    <scope>NUCLEOTIDE SEQUENCE</scope>
    <source>
        <strain evidence="4">EPUS1.4</strain>
        <tissue evidence="4">Thallus</tissue>
    </source>
</reference>
<feature type="domain" description="CCHC-type" evidence="3">
    <location>
        <begin position="381"/>
        <end position="395"/>
    </location>
</feature>
<dbReference type="OrthoDB" id="7608935at2759"/>
<evidence type="ECO:0000256" key="1">
    <source>
        <dbReference type="PROSITE-ProRule" id="PRU00047"/>
    </source>
</evidence>
<evidence type="ECO:0000313" key="5">
    <source>
        <dbReference type="Proteomes" id="UP000606974"/>
    </source>
</evidence>
<feature type="compositionally biased region" description="Low complexity" evidence="2">
    <location>
        <begin position="83"/>
        <end position="96"/>
    </location>
</feature>
<feature type="region of interest" description="Disordered" evidence="2">
    <location>
        <begin position="429"/>
        <end position="653"/>
    </location>
</feature>
<sequence>MLRHDSSDEDSRTIAIGTKRARAATSLHRISGKRTKYRHRVGSQDLRDFVPRGGHFGLAPLAEFRLQVPYDPLDNLGQASDVSGSSSDYQLPQSSSTRAMSWNNGAQSSIRTSLQGGGGDLGQNRLATGFRSHAGQSSGAQGPHDVVEISDDSGVEDGSEGGILLNVDASSTVESSTEAHHPIVISGDEDGEADGSPSEKAMPSSDHVKAEKQRLAPRSNRNVILQAQSSKQSNMTSPMFQIDARRGSRILADLNPEDLEKQIKYTLFHLPRDQIDLSRPVICTACLSEGHTDEICPGLLCSSCGGPTKHSTRLCPKCARCSKCKDRGHDVAACRSKLKNTNPEPCDFCGGADHDEVSCIQRFFPTHTELPGGDLQLWISCAQCGSKDHLAGDCPVRGSRPASAWSLRGYSRYNIVNLNLQTGAQVREKEAENRGIRPEGMQIKGRGAVGPNKYPKRGQPAENAGLQFGDGDDEDFTTRLADTRSRRPSPPRSHIHFHDGDRGRMNRGNDDHHYRPRSDRNEPPNDYNRNNSSLSHDYRDRNGYGGGRGYQDDHDYRSQRPRSRSPPRFNGGDSWRPPPPLPRSPPPQESLPARPAPPRNQQQSQNQNQNQKFSKKGKRSRKGGGGRGGGGGGGGTVRPMPSAAKNAWNRGRL</sequence>
<dbReference type="EMBL" id="JAACFV010000204">
    <property type="protein sequence ID" value="KAF7502995.1"/>
    <property type="molecule type" value="Genomic_DNA"/>
</dbReference>
<evidence type="ECO:0000259" key="3">
    <source>
        <dbReference type="PROSITE" id="PS50158"/>
    </source>
</evidence>
<gene>
    <name evidence="4" type="ORF">GJ744_004756</name>
</gene>
<organism evidence="4 5">
    <name type="scientific">Endocarpon pusillum</name>
    <dbReference type="NCBI Taxonomy" id="364733"/>
    <lineage>
        <taxon>Eukaryota</taxon>
        <taxon>Fungi</taxon>
        <taxon>Dikarya</taxon>
        <taxon>Ascomycota</taxon>
        <taxon>Pezizomycotina</taxon>
        <taxon>Eurotiomycetes</taxon>
        <taxon>Chaetothyriomycetidae</taxon>
        <taxon>Verrucariales</taxon>
        <taxon>Verrucariaceae</taxon>
        <taxon>Endocarpon</taxon>
    </lineage>
</organism>
<feature type="compositionally biased region" description="Basic and acidic residues" evidence="2">
    <location>
        <begin position="496"/>
        <end position="523"/>
    </location>
</feature>
<evidence type="ECO:0000313" key="4">
    <source>
        <dbReference type="EMBL" id="KAF7502995.1"/>
    </source>
</evidence>
<evidence type="ECO:0000256" key="2">
    <source>
        <dbReference type="SAM" id="MobiDB-lite"/>
    </source>
</evidence>
<dbReference type="SMART" id="SM00343">
    <property type="entry name" value="ZnF_C2HC"/>
    <property type="match status" value="5"/>
</dbReference>
<dbReference type="AlphaFoldDB" id="A0A8H7A5G1"/>
<keyword evidence="1" id="KW-0862">Zinc</keyword>
<feature type="region of interest" description="Disordered" evidence="2">
    <location>
        <begin position="77"/>
        <end position="101"/>
    </location>
</feature>
<keyword evidence="1" id="KW-0863">Zinc-finger</keyword>
<dbReference type="Proteomes" id="UP000606974">
    <property type="component" value="Unassembled WGS sequence"/>
</dbReference>
<feature type="compositionally biased region" description="Basic residues" evidence="2">
    <location>
        <begin position="613"/>
        <end position="624"/>
    </location>
</feature>
<name>A0A8H7A5G1_9EURO</name>
<dbReference type="InterPro" id="IPR001878">
    <property type="entry name" value="Znf_CCHC"/>
</dbReference>
<feature type="compositionally biased region" description="Gly residues" evidence="2">
    <location>
        <begin position="625"/>
        <end position="636"/>
    </location>
</feature>
<accession>A0A8H7A5G1</accession>
<keyword evidence="5" id="KW-1185">Reference proteome</keyword>
<proteinExistence type="predicted"/>
<feature type="compositionally biased region" description="Low complexity" evidence="2">
    <location>
        <begin position="600"/>
        <end position="611"/>
    </location>
</feature>
<keyword evidence="1" id="KW-0479">Metal-binding</keyword>